<name>A0ABZ2YSV8_9BACT</name>
<accession>A0ABZ2YSV8</accession>
<dbReference type="Gene3D" id="2.30.29.80">
    <property type="match status" value="1"/>
</dbReference>
<dbReference type="InterPro" id="IPR036913">
    <property type="entry name" value="YegP-like_sf"/>
</dbReference>
<dbReference type="Pfam" id="PF07411">
    <property type="entry name" value="DUF1508"/>
    <property type="match status" value="2"/>
</dbReference>
<evidence type="ECO:0000313" key="2">
    <source>
        <dbReference type="EMBL" id="WZN42573.1"/>
    </source>
</evidence>
<dbReference type="RefSeq" id="WP_341837407.1">
    <property type="nucleotide sequence ID" value="NZ_CP149822.1"/>
</dbReference>
<proteinExistence type="predicted"/>
<dbReference type="PANTHER" id="PTHR40606">
    <property type="match status" value="1"/>
</dbReference>
<feature type="domain" description="DUF1508" evidence="1">
    <location>
        <begin position="63"/>
        <end position="107"/>
    </location>
</feature>
<dbReference type="InterPro" id="IPR010879">
    <property type="entry name" value="DUF1508"/>
</dbReference>
<dbReference type="PANTHER" id="PTHR40606:SF1">
    <property type="entry name" value="UPF0339 PROTEIN YEGP"/>
    <property type="match status" value="1"/>
</dbReference>
<feature type="domain" description="DUF1508" evidence="1">
    <location>
        <begin position="11"/>
        <end position="55"/>
    </location>
</feature>
<keyword evidence="3" id="KW-1185">Reference proteome</keyword>
<gene>
    <name evidence="2" type="ORF">WJU16_05935</name>
</gene>
<evidence type="ECO:0000259" key="1">
    <source>
        <dbReference type="Pfam" id="PF07411"/>
    </source>
</evidence>
<sequence>MGTFVISEDLSGAYAFRLYGDQGEILLVSEPYAARGGCLNGAEAALYSAQDEARYKRRISPEGAHYFLLTARNGKAICVSEHYESAAACEAGIAAVMRAAQGAGVYERLL</sequence>
<evidence type="ECO:0000313" key="3">
    <source>
        <dbReference type="Proteomes" id="UP001485459"/>
    </source>
</evidence>
<dbReference type="Proteomes" id="UP001485459">
    <property type="component" value="Chromosome"/>
</dbReference>
<dbReference type="InterPro" id="IPR051141">
    <property type="entry name" value="UPF0339_domain"/>
</dbReference>
<dbReference type="EMBL" id="CP149822">
    <property type="protein sequence ID" value="WZN42573.1"/>
    <property type="molecule type" value="Genomic_DNA"/>
</dbReference>
<dbReference type="SUPFAM" id="SSF160113">
    <property type="entry name" value="YegP-like"/>
    <property type="match status" value="2"/>
</dbReference>
<protein>
    <submittedName>
        <fullName evidence="2">DUF1508 domain-containing protein</fullName>
    </submittedName>
</protein>
<organism evidence="2 3">
    <name type="scientific">Chitinophaga pollutisoli</name>
    <dbReference type="NCBI Taxonomy" id="3133966"/>
    <lineage>
        <taxon>Bacteria</taxon>
        <taxon>Pseudomonadati</taxon>
        <taxon>Bacteroidota</taxon>
        <taxon>Chitinophagia</taxon>
        <taxon>Chitinophagales</taxon>
        <taxon>Chitinophagaceae</taxon>
        <taxon>Chitinophaga</taxon>
    </lineage>
</organism>
<reference evidence="3" key="1">
    <citation type="submission" date="2024-03" db="EMBL/GenBank/DDBJ databases">
        <title>Chitinophaga horti sp. nov., isolated from garden soil.</title>
        <authorList>
            <person name="Lee D.S."/>
            <person name="Han D.M."/>
            <person name="Baek J.H."/>
            <person name="Choi D.G."/>
            <person name="Jeon J.H."/>
            <person name="Jeon C.O."/>
        </authorList>
    </citation>
    <scope>NUCLEOTIDE SEQUENCE [LARGE SCALE GENOMIC DNA]</scope>
    <source>
        <strain evidence="3">GPA1</strain>
    </source>
</reference>